<proteinExistence type="predicted"/>
<dbReference type="Proteomes" id="UP000574067">
    <property type="component" value="Unassembled WGS sequence"/>
</dbReference>
<reference evidence="2 3" key="1">
    <citation type="submission" date="2020-04" db="EMBL/GenBank/DDBJ databases">
        <title>Azohydromonas sp. isolated from soil.</title>
        <authorList>
            <person name="Dahal R.H."/>
        </authorList>
    </citation>
    <scope>NUCLEOTIDE SEQUENCE [LARGE SCALE GENOMIC DNA]</scope>
    <source>
        <strain evidence="2 3">G-1-1-14</strain>
    </source>
</reference>
<dbReference type="AlphaFoldDB" id="A0A848FC43"/>
<evidence type="ECO:0000256" key="1">
    <source>
        <dbReference type="SAM" id="SignalP"/>
    </source>
</evidence>
<evidence type="ECO:0000313" key="3">
    <source>
        <dbReference type="Proteomes" id="UP000574067"/>
    </source>
</evidence>
<sequence>MNRRYFAVILAAAALLPASWASAQQNITTAESAQTQATTYAVYNLGAVENGESYARAVSSNGLAAGYVTFNILGGKRPAIFERNKLPVPIYTDGRGEATGINSLREVVGWFVQGTTRRGFVWKNNQIRQLLSPVGGHSHAAAINNNSEVVGWYEVSPGVTNAFHFNYRTGVTTNLGKWGGRSAQATAINAYGDIAGFREVWVNGAWVKQGVRLKRDGTLQIIRPLAGLDNLVPTKINDNGDLAGSMSLNASNFPFDAVSFIAKGTTVTRLTQPGCCFGSVGLSLNNSGKLVGYVFDKLADPSDLARVWDTATGTSVSLSALPQALAAGWYRLSDASDINHNGVIVGQGQIRPASGGAFNRAFMLVPVPQLATSAPQ</sequence>
<dbReference type="EMBL" id="JABBFW010000013">
    <property type="protein sequence ID" value="NML16888.1"/>
    <property type="molecule type" value="Genomic_DNA"/>
</dbReference>
<comment type="caution">
    <text evidence="2">The sequence shown here is derived from an EMBL/GenBank/DDBJ whole genome shotgun (WGS) entry which is preliminary data.</text>
</comment>
<keyword evidence="1" id="KW-0732">Signal</keyword>
<dbReference type="RefSeq" id="WP_169161786.1">
    <property type="nucleotide sequence ID" value="NZ_JABBFW010000013.1"/>
</dbReference>
<organism evidence="2 3">
    <name type="scientific">Azohydromonas caseinilytica</name>
    <dbReference type="NCBI Taxonomy" id="2728836"/>
    <lineage>
        <taxon>Bacteria</taxon>
        <taxon>Pseudomonadati</taxon>
        <taxon>Pseudomonadota</taxon>
        <taxon>Betaproteobacteria</taxon>
        <taxon>Burkholderiales</taxon>
        <taxon>Sphaerotilaceae</taxon>
        <taxon>Azohydromonas</taxon>
    </lineage>
</organism>
<name>A0A848FC43_9BURK</name>
<keyword evidence="3" id="KW-1185">Reference proteome</keyword>
<feature type="signal peptide" evidence="1">
    <location>
        <begin position="1"/>
        <end position="23"/>
    </location>
</feature>
<gene>
    <name evidence="2" type="ORF">HHL10_18055</name>
</gene>
<accession>A0A848FC43</accession>
<protein>
    <submittedName>
        <fullName evidence="2">DUF3466 family protein</fullName>
    </submittedName>
</protein>
<feature type="chain" id="PRO_5032370879" evidence="1">
    <location>
        <begin position="24"/>
        <end position="376"/>
    </location>
</feature>
<evidence type="ECO:0000313" key="2">
    <source>
        <dbReference type="EMBL" id="NML16888.1"/>
    </source>
</evidence>